<comment type="caution">
    <text evidence="5">The sequence shown here is derived from an EMBL/GenBank/DDBJ whole genome shotgun (WGS) entry which is preliminary data.</text>
</comment>
<reference evidence="5 6" key="1">
    <citation type="submission" date="2022-12" db="EMBL/GenBank/DDBJ databases">
        <title>Chromosome-level genome of Tegillarca granosa.</title>
        <authorList>
            <person name="Kim J."/>
        </authorList>
    </citation>
    <scope>NUCLEOTIDE SEQUENCE [LARGE SCALE GENOMIC DNA]</scope>
    <source>
        <strain evidence="5">Teg-2019</strain>
        <tissue evidence="5">Adductor muscle</tissue>
    </source>
</reference>
<evidence type="ECO:0000256" key="1">
    <source>
        <dbReference type="ARBA" id="ARBA00001968"/>
    </source>
</evidence>
<evidence type="ECO:0000259" key="4">
    <source>
        <dbReference type="Pfam" id="PF13359"/>
    </source>
</evidence>
<keyword evidence="3" id="KW-1133">Transmembrane helix</keyword>
<keyword evidence="6" id="KW-1185">Reference proteome</keyword>
<accession>A0ABQ9EZI0</accession>
<keyword evidence="3" id="KW-0812">Transmembrane</keyword>
<name>A0ABQ9EZI0_TEGGR</name>
<dbReference type="EMBL" id="JARBDR010000657">
    <property type="protein sequence ID" value="KAJ8309362.1"/>
    <property type="molecule type" value="Genomic_DNA"/>
</dbReference>
<evidence type="ECO:0000313" key="5">
    <source>
        <dbReference type="EMBL" id="KAJ8309362.1"/>
    </source>
</evidence>
<gene>
    <name evidence="5" type="ORF">KUTeg_014236</name>
</gene>
<dbReference type="Pfam" id="PF13359">
    <property type="entry name" value="DDE_Tnp_4"/>
    <property type="match status" value="1"/>
</dbReference>
<evidence type="ECO:0000256" key="3">
    <source>
        <dbReference type="SAM" id="Phobius"/>
    </source>
</evidence>
<evidence type="ECO:0000313" key="6">
    <source>
        <dbReference type="Proteomes" id="UP001217089"/>
    </source>
</evidence>
<sequence>MSRMIQVSIDIENVNARFPGLYFDGKKVMLIKIPVGKKSEKTTSVVKNQYNQAKGQRAREERFNYALCNARVKIENVFGVLKRRFRCLRHQLRLKLRATLAVIIACAVLYNIARKMSLPLPDDSDGEDEIVPVQAFGNANQGGQARRNLIIRHFR</sequence>
<proteinExistence type="predicted"/>
<dbReference type="InterPro" id="IPR027806">
    <property type="entry name" value="HARBI1_dom"/>
</dbReference>
<feature type="domain" description="DDE Tnp4" evidence="4">
    <location>
        <begin position="52"/>
        <end position="111"/>
    </location>
</feature>
<evidence type="ECO:0000256" key="2">
    <source>
        <dbReference type="ARBA" id="ARBA00022723"/>
    </source>
</evidence>
<keyword evidence="3" id="KW-0472">Membrane</keyword>
<dbReference type="Proteomes" id="UP001217089">
    <property type="component" value="Unassembled WGS sequence"/>
</dbReference>
<protein>
    <recommendedName>
        <fullName evidence="4">DDE Tnp4 domain-containing protein</fullName>
    </recommendedName>
</protein>
<organism evidence="5 6">
    <name type="scientific">Tegillarca granosa</name>
    <name type="common">Malaysian cockle</name>
    <name type="synonym">Anadara granosa</name>
    <dbReference type="NCBI Taxonomy" id="220873"/>
    <lineage>
        <taxon>Eukaryota</taxon>
        <taxon>Metazoa</taxon>
        <taxon>Spiralia</taxon>
        <taxon>Lophotrochozoa</taxon>
        <taxon>Mollusca</taxon>
        <taxon>Bivalvia</taxon>
        <taxon>Autobranchia</taxon>
        <taxon>Pteriomorphia</taxon>
        <taxon>Arcoida</taxon>
        <taxon>Arcoidea</taxon>
        <taxon>Arcidae</taxon>
        <taxon>Tegillarca</taxon>
    </lineage>
</organism>
<keyword evidence="2" id="KW-0479">Metal-binding</keyword>
<feature type="transmembrane region" description="Helical" evidence="3">
    <location>
        <begin position="94"/>
        <end position="113"/>
    </location>
</feature>
<comment type="cofactor">
    <cofactor evidence="1">
        <name>a divalent metal cation</name>
        <dbReference type="ChEBI" id="CHEBI:60240"/>
    </cofactor>
</comment>